<evidence type="ECO:0000313" key="2">
    <source>
        <dbReference type="EMBL" id="HIQ80377.1"/>
    </source>
</evidence>
<feature type="transmembrane region" description="Helical" evidence="1">
    <location>
        <begin position="120"/>
        <end position="140"/>
    </location>
</feature>
<dbReference type="InterPro" id="IPR025699">
    <property type="entry name" value="ABC2_memb-like"/>
</dbReference>
<reference evidence="2" key="2">
    <citation type="journal article" date="2021" name="PeerJ">
        <title>Extensive microbial diversity within the chicken gut microbiome revealed by metagenomics and culture.</title>
        <authorList>
            <person name="Gilroy R."/>
            <person name="Ravi A."/>
            <person name="Getino M."/>
            <person name="Pursley I."/>
            <person name="Horton D.L."/>
            <person name="Alikhan N.F."/>
            <person name="Baker D."/>
            <person name="Gharbi K."/>
            <person name="Hall N."/>
            <person name="Watson M."/>
            <person name="Adriaenssens E.M."/>
            <person name="Foster-Nyarko E."/>
            <person name="Jarju S."/>
            <person name="Secka A."/>
            <person name="Antonio M."/>
            <person name="Oren A."/>
            <person name="Chaudhuri R.R."/>
            <person name="La Ragione R."/>
            <person name="Hildebrand F."/>
            <person name="Pallen M.J."/>
        </authorList>
    </citation>
    <scope>NUCLEOTIDE SEQUENCE</scope>
    <source>
        <strain evidence="2">ChiSjej1B19-3389</strain>
    </source>
</reference>
<sequence length="223" mass="24063">MKGLILKDLFNLKGQARFYVAIPLLMVVLSAFSSGSMQVFAIVYCLLFSIMLPITALSLDERANWDCYALCAPVSRWGMVLSKYLLGLLFIIAGVLLYFLVVCFRGIATGFESFDVQGTLVSIGWMTAGACTLFAIFMPIMFRIGTEKGRIVMIGVIVVPVLLLSLLSSTEFFSALGGSTIEQALAAFFTGNAAFPFVAAGVAIVLLVASVLLSVAVYSKKEF</sequence>
<feature type="transmembrane region" description="Helical" evidence="1">
    <location>
        <begin position="39"/>
        <end position="59"/>
    </location>
</feature>
<organism evidence="2 3">
    <name type="scientific">Candidatus Scatavimonas merdigallinarum</name>
    <dbReference type="NCBI Taxonomy" id="2840914"/>
    <lineage>
        <taxon>Bacteria</taxon>
        <taxon>Bacillati</taxon>
        <taxon>Bacillota</taxon>
        <taxon>Clostridia</taxon>
        <taxon>Eubacteriales</taxon>
        <taxon>Oscillospiraceae</taxon>
        <taxon>Oscillospiraceae incertae sedis</taxon>
        <taxon>Candidatus Scatavimonas</taxon>
    </lineage>
</organism>
<dbReference type="PANTHER" id="PTHR41309">
    <property type="entry name" value="MEMBRANE PROTEIN-RELATED"/>
    <property type="match status" value="1"/>
</dbReference>
<feature type="transmembrane region" description="Helical" evidence="1">
    <location>
        <begin position="152"/>
        <end position="173"/>
    </location>
</feature>
<feature type="transmembrane region" description="Helical" evidence="1">
    <location>
        <begin position="16"/>
        <end position="33"/>
    </location>
</feature>
<dbReference type="EMBL" id="DVFW01000021">
    <property type="protein sequence ID" value="HIQ80377.1"/>
    <property type="molecule type" value="Genomic_DNA"/>
</dbReference>
<evidence type="ECO:0000256" key="1">
    <source>
        <dbReference type="SAM" id="Phobius"/>
    </source>
</evidence>
<comment type="caution">
    <text evidence="2">The sequence shown here is derived from an EMBL/GenBank/DDBJ whole genome shotgun (WGS) entry which is preliminary data.</text>
</comment>
<name>A0A9D1CTY8_9FIRM</name>
<dbReference type="PANTHER" id="PTHR41309:SF2">
    <property type="entry name" value="MEMBRANE PROTEIN"/>
    <property type="match status" value="1"/>
</dbReference>
<proteinExistence type="predicted"/>
<protein>
    <submittedName>
        <fullName evidence="2">ABC-2 transporter permease</fullName>
    </submittedName>
</protein>
<dbReference type="Pfam" id="PF13346">
    <property type="entry name" value="ABC2_membrane_5"/>
    <property type="match status" value="1"/>
</dbReference>
<reference evidence="2" key="1">
    <citation type="submission" date="2020-10" db="EMBL/GenBank/DDBJ databases">
        <authorList>
            <person name="Gilroy R."/>
        </authorList>
    </citation>
    <scope>NUCLEOTIDE SEQUENCE</scope>
    <source>
        <strain evidence="2">ChiSjej1B19-3389</strain>
    </source>
</reference>
<keyword evidence="1" id="KW-1133">Transmembrane helix</keyword>
<gene>
    <name evidence="2" type="ORF">IAD32_03740</name>
</gene>
<dbReference type="AlphaFoldDB" id="A0A9D1CTY8"/>
<keyword evidence="1" id="KW-0812">Transmembrane</keyword>
<feature type="transmembrane region" description="Helical" evidence="1">
    <location>
        <begin position="84"/>
        <end position="108"/>
    </location>
</feature>
<keyword evidence="1" id="KW-0472">Membrane</keyword>
<feature type="transmembrane region" description="Helical" evidence="1">
    <location>
        <begin position="193"/>
        <end position="218"/>
    </location>
</feature>
<evidence type="ECO:0000313" key="3">
    <source>
        <dbReference type="Proteomes" id="UP000886787"/>
    </source>
</evidence>
<accession>A0A9D1CTY8</accession>
<dbReference type="Proteomes" id="UP000886787">
    <property type="component" value="Unassembled WGS sequence"/>
</dbReference>